<organism evidence="4 6">
    <name type="scientific">Anoxybacillus flavithermus</name>
    <dbReference type="NCBI Taxonomy" id="33934"/>
    <lineage>
        <taxon>Bacteria</taxon>
        <taxon>Bacillati</taxon>
        <taxon>Bacillota</taxon>
        <taxon>Bacilli</taxon>
        <taxon>Bacillales</taxon>
        <taxon>Anoxybacillaceae</taxon>
        <taxon>Anoxybacillus</taxon>
    </lineage>
</organism>
<evidence type="ECO:0000313" key="7">
    <source>
        <dbReference type="Proteomes" id="UP000286434"/>
    </source>
</evidence>
<keyword evidence="2" id="KW-0732">Signal</keyword>
<feature type="signal peptide" evidence="2">
    <location>
        <begin position="1"/>
        <end position="30"/>
    </location>
</feature>
<keyword evidence="6" id="KW-1185">Reference proteome</keyword>
<dbReference type="RefSeq" id="WP_004891590.1">
    <property type="nucleotide sequence ID" value="NZ_CP021838.1"/>
</dbReference>
<keyword evidence="1" id="KW-0472">Membrane</keyword>
<keyword evidence="1" id="KW-1133">Transmembrane helix</keyword>
<dbReference type="EMBL" id="LUCQ01000048">
    <property type="protein sequence ID" value="OAO81564.1"/>
    <property type="molecule type" value="Genomic_DNA"/>
</dbReference>
<dbReference type="Gene3D" id="2.60.40.10">
    <property type="entry name" value="Immunoglobulins"/>
    <property type="match status" value="1"/>
</dbReference>
<evidence type="ECO:0000313" key="4">
    <source>
        <dbReference type="EMBL" id="OAO81564.1"/>
    </source>
</evidence>
<evidence type="ECO:0000313" key="5">
    <source>
        <dbReference type="EMBL" id="RWU07873.1"/>
    </source>
</evidence>
<dbReference type="NCBIfam" id="NF033902">
    <property type="entry name" value="iso_D2_wall_anc"/>
    <property type="match status" value="1"/>
</dbReference>
<feature type="transmembrane region" description="Helical" evidence="1">
    <location>
        <begin position="455"/>
        <end position="479"/>
    </location>
</feature>
<dbReference type="NCBIfam" id="TIGR04226">
    <property type="entry name" value="RrgB_K2N_iso_D2"/>
    <property type="match status" value="1"/>
</dbReference>
<dbReference type="InterPro" id="IPR041033">
    <property type="entry name" value="SpaA_PFL_dom_1"/>
</dbReference>
<dbReference type="Pfam" id="PF17802">
    <property type="entry name" value="SpaA"/>
    <property type="match status" value="1"/>
</dbReference>
<feature type="chain" id="PRO_5008093477" evidence="2">
    <location>
        <begin position="31"/>
        <end position="491"/>
    </location>
</feature>
<dbReference type="Gene3D" id="2.60.40.740">
    <property type="match status" value="1"/>
</dbReference>
<evidence type="ECO:0000313" key="6">
    <source>
        <dbReference type="Proteomes" id="UP000078336"/>
    </source>
</evidence>
<dbReference type="Proteomes" id="UP000286434">
    <property type="component" value="Unassembled WGS sequence"/>
</dbReference>
<protein>
    <submittedName>
        <fullName evidence="4">Cell wall surface anchor family protein</fullName>
    </submittedName>
    <submittedName>
        <fullName evidence="5">Isopeptide-forming domain-containing fimbrial protein</fullName>
    </submittedName>
</protein>
<reference evidence="5 7" key="2">
    <citation type="submission" date="2019-01" db="EMBL/GenBank/DDBJ databases">
        <title>Anoxybacillus flavithermus in powdered infant formula.</title>
        <authorList>
            <person name="Rhee M.S."/>
            <person name="Choi I.-G."/>
            <person name="Cho T.J."/>
            <person name="Park B."/>
        </authorList>
    </citation>
    <scope>NUCLEOTIDE SEQUENCE [LARGE SCALE GENOMIC DNA]</scope>
    <source>
        <strain evidence="5 7">FHS-PPAM212</strain>
    </source>
</reference>
<dbReference type="OrthoDB" id="2056845at2"/>
<evidence type="ECO:0000256" key="1">
    <source>
        <dbReference type="SAM" id="Phobius"/>
    </source>
</evidence>
<gene>
    <name evidence="5" type="ORF">EA138_13395</name>
    <name evidence="4" type="ORF">TAF16_0614</name>
</gene>
<keyword evidence="1" id="KW-0812">Transmembrane</keyword>
<evidence type="ECO:0000256" key="2">
    <source>
        <dbReference type="SAM" id="SignalP"/>
    </source>
</evidence>
<feature type="domain" description="SpaA-like prealbumin fold" evidence="3">
    <location>
        <begin position="332"/>
        <end position="435"/>
    </location>
</feature>
<dbReference type="PATRIC" id="fig|33934.7.peg.381"/>
<dbReference type="InterPro" id="IPR026466">
    <property type="entry name" value="Fim_isopep_form_D2_dom"/>
</dbReference>
<dbReference type="AlphaFoldDB" id="A0A178TKU6"/>
<dbReference type="Proteomes" id="UP000078336">
    <property type="component" value="Unassembled WGS sequence"/>
</dbReference>
<dbReference type="InterPro" id="IPR048052">
    <property type="entry name" value="FM1-like"/>
</dbReference>
<dbReference type="InterPro" id="IPR013783">
    <property type="entry name" value="Ig-like_fold"/>
</dbReference>
<evidence type="ECO:0000259" key="3">
    <source>
        <dbReference type="Pfam" id="PF17802"/>
    </source>
</evidence>
<dbReference type="EMBL" id="SBBW01000101">
    <property type="protein sequence ID" value="RWU07873.1"/>
    <property type="molecule type" value="Genomic_DNA"/>
</dbReference>
<accession>A0A178TKU6</accession>
<proteinExistence type="predicted"/>
<reference evidence="4 6" key="1">
    <citation type="submission" date="2016-03" db="EMBL/GenBank/DDBJ databases">
        <title>Spore heat resistance.</title>
        <authorList>
            <person name="Boekhorst J."/>
            <person name="Berendsen E.M."/>
            <person name="Wells-Bennik M.H."/>
            <person name="Kuipers O.P."/>
        </authorList>
    </citation>
    <scope>NUCLEOTIDE SEQUENCE [LARGE SCALE GENOMIC DNA]</scope>
    <source>
        <strain evidence="4 6">AF16</strain>
    </source>
</reference>
<sequence>MTKKIKSLLGIMMALAMILSAGFGSSKVLAAGGNGEIEVTGTTQGKSYSIYKIFDLTQSGENVSYTIAKEWEDFFTNGAGKEYIADKNNEQGNLNPIVVSGAVKYINITNENIADFAKAALGELNKESIKKTQTKKALGDSVTFSGLELGYYLVHPEGATDKADGQNSIVSLTSTTPKAEVKVKATYPTVEKKVDKPTADIGQELTYTLTSKVPDTTGYSKYTFKMKDTLSKGLTFISKPEEVTVTIGSDPIEEHVTKKINGQVLEVSFDMLQLQDKVGQTITITYKAKLNKDAVITDKANPNEVTLEYSNDPKDPESTDTTKDNEKVFTAKVIVNKVDGKDQKALEGAKFKLKNDQGKYYKVDESTKEVTWVDKEEATEVETKIGTDGKATASFEGLAAGTYYLVETKAPEGYNLLTEEKVVEIKVTKENETVTAIIDGQATVENNSGVELPGVGGMGTTLFTILGGGVILIALFGLAKGKVKKGKELKI</sequence>
<comment type="caution">
    <text evidence="4">The sequence shown here is derived from an EMBL/GenBank/DDBJ whole genome shotgun (WGS) entry which is preliminary data.</text>
</comment>
<name>A0A178TKU6_9BACL</name>